<proteinExistence type="predicted"/>
<dbReference type="Pfam" id="PF01522">
    <property type="entry name" value="Polysacc_deac_1"/>
    <property type="match status" value="2"/>
</dbReference>
<keyword evidence="5" id="KW-1185">Reference proteome</keyword>
<feature type="domain" description="NodB homology" evidence="3">
    <location>
        <begin position="107"/>
        <end position="363"/>
    </location>
</feature>
<dbReference type="SUPFAM" id="SSF88713">
    <property type="entry name" value="Glycoside hydrolase/deacetylase"/>
    <property type="match status" value="1"/>
</dbReference>
<dbReference type="InterPro" id="IPR002509">
    <property type="entry name" value="NODB_dom"/>
</dbReference>
<gene>
    <name evidence="4" type="ORF">QF205_14550</name>
</gene>
<comment type="caution">
    <text evidence="4">The sequence shown here is derived from an EMBL/GenBank/DDBJ whole genome shotgun (WGS) entry which is preliminary data.</text>
</comment>
<sequence>MSRDSVVVYGHRSAAGSRRHRLAQRAHAWGMLPIMRTVRGLLRRDLRVLAYHRVREIPADFAFDSALVSATPEGFRAQMRHVGERFHPVTCREVVDALDGGAALPRNAVLVTFDDGYDDNHAVAFPILRDLGVPATFFVSTGHIDSGMPYAYDWLAHLIVTMAGTRLHIPELEIDLPLPADHAARQAITGMVLDRLKYLDDAGQQAVIDALQSRCGRPRRAAHADCRPMTWAQLREMRDGGMEIGGHGVHHRMLAKLPDEALAAEVAECQARLTAELGTPAIALSYPVGGPDAYDARVIEAVRAQGFRVAFSYVSGVSTPDQDNRYHLLRVPVEADVDERWFQGIVAAPEVFSHASTLRVYPS</sequence>
<dbReference type="PANTHER" id="PTHR34216:SF3">
    <property type="entry name" value="POLY-BETA-1,6-N-ACETYL-D-GLUCOSAMINE N-DEACETYLASE"/>
    <property type="match status" value="1"/>
</dbReference>
<dbReference type="Gene3D" id="3.20.20.370">
    <property type="entry name" value="Glycoside hydrolase/deacetylase"/>
    <property type="match status" value="1"/>
</dbReference>
<dbReference type="PANTHER" id="PTHR34216">
    <property type="match status" value="1"/>
</dbReference>
<reference evidence="4" key="1">
    <citation type="journal article" date="2007" name="Int. J. Syst. Evol. Microbiol.">
        <title>Luteimonas composti sp. nov., a moderately thermophilic bacterium isolated from food waste.</title>
        <authorList>
            <person name="Young C.C."/>
            <person name="Kampfer P."/>
            <person name="Chen W.M."/>
            <person name="Yen W.S."/>
            <person name="Arun A.B."/>
            <person name="Lai W.A."/>
            <person name="Shen F.T."/>
            <person name="Rekha P.D."/>
            <person name="Lin K.Y."/>
            <person name="Chou J.H."/>
        </authorList>
    </citation>
    <scope>NUCLEOTIDE SEQUENCE</scope>
    <source>
        <strain evidence="4">CC-YY355</strain>
    </source>
</reference>
<evidence type="ECO:0000313" key="5">
    <source>
        <dbReference type="Proteomes" id="UP001160550"/>
    </source>
</evidence>
<evidence type="ECO:0000256" key="1">
    <source>
        <dbReference type="ARBA" id="ARBA00004613"/>
    </source>
</evidence>
<dbReference type="CDD" id="cd10918">
    <property type="entry name" value="CE4_NodB_like_5s_6s"/>
    <property type="match status" value="1"/>
</dbReference>
<keyword evidence="2" id="KW-0732">Signal</keyword>
<dbReference type="EMBL" id="JARYGX010000025">
    <property type="protein sequence ID" value="MDH7454279.1"/>
    <property type="molecule type" value="Genomic_DNA"/>
</dbReference>
<dbReference type="EC" id="3.-.-.-" evidence="4"/>
<evidence type="ECO:0000259" key="3">
    <source>
        <dbReference type="PROSITE" id="PS51677"/>
    </source>
</evidence>
<protein>
    <submittedName>
        <fullName evidence="4">Polysaccharide deacetylase family protein</fullName>
        <ecNumber evidence="4">3.-.-.-</ecNumber>
    </submittedName>
</protein>
<accession>A0ABT6MUG1</accession>
<keyword evidence="4" id="KW-0378">Hydrolase</keyword>
<dbReference type="GO" id="GO:0016787">
    <property type="term" value="F:hydrolase activity"/>
    <property type="evidence" value="ECO:0007669"/>
    <property type="project" value="UniProtKB-KW"/>
</dbReference>
<dbReference type="Proteomes" id="UP001160550">
    <property type="component" value="Unassembled WGS sequence"/>
</dbReference>
<dbReference type="InterPro" id="IPR011330">
    <property type="entry name" value="Glyco_hydro/deAcase_b/a-brl"/>
</dbReference>
<reference evidence="4" key="2">
    <citation type="submission" date="2023-04" db="EMBL/GenBank/DDBJ databases">
        <authorList>
            <person name="Sun J.-Q."/>
        </authorList>
    </citation>
    <scope>NUCLEOTIDE SEQUENCE</scope>
    <source>
        <strain evidence="4">CC-YY355</strain>
    </source>
</reference>
<evidence type="ECO:0000313" key="4">
    <source>
        <dbReference type="EMBL" id="MDH7454279.1"/>
    </source>
</evidence>
<dbReference type="PROSITE" id="PS51677">
    <property type="entry name" value="NODB"/>
    <property type="match status" value="1"/>
</dbReference>
<comment type="subcellular location">
    <subcellularLocation>
        <location evidence="1">Secreted</location>
    </subcellularLocation>
</comment>
<dbReference type="RefSeq" id="WP_280943494.1">
    <property type="nucleotide sequence ID" value="NZ_JARYGX010000025.1"/>
</dbReference>
<dbReference type="InterPro" id="IPR051398">
    <property type="entry name" value="Polysacch_Deacetylase"/>
</dbReference>
<organism evidence="4 5">
    <name type="scientific">Luteimonas composti</name>
    <dbReference type="NCBI Taxonomy" id="398257"/>
    <lineage>
        <taxon>Bacteria</taxon>
        <taxon>Pseudomonadati</taxon>
        <taxon>Pseudomonadota</taxon>
        <taxon>Gammaproteobacteria</taxon>
        <taxon>Lysobacterales</taxon>
        <taxon>Lysobacteraceae</taxon>
        <taxon>Luteimonas</taxon>
    </lineage>
</organism>
<name>A0ABT6MUG1_9GAMM</name>
<evidence type="ECO:0000256" key="2">
    <source>
        <dbReference type="ARBA" id="ARBA00022729"/>
    </source>
</evidence>